<keyword evidence="2" id="KW-1185">Reference proteome</keyword>
<dbReference type="Proteomes" id="UP000886501">
    <property type="component" value="Unassembled WGS sequence"/>
</dbReference>
<reference evidence="1" key="2">
    <citation type="journal article" date="2020" name="Nat. Commun.">
        <title>Large-scale genome sequencing of mycorrhizal fungi provides insights into the early evolution of symbiotic traits.</title>
        <authorList>
            <person name="Miyauchi S."/>
            <person name="Kiss E."/>
            <person name="Kuo A."/>
            <person name="Drula E."/>
            <person name="Kohler A."/>
            <person name="Sanchez-Garcia M."/>
            <person name="Morin E."/>
            <person name="Andreopoulos B."/>
            <person name="Barry K.W."/>
            <person name="Bonito G."/>
            <person name="Buee M."/>
            <person name="Carver A."/>
            <person name="Chen C."/>
            <person name="Cichocki N."/>
            <person name="Clum A."/>
            <person name="Culley D."/>
            <person name="Crous P.W."/>
            <person name="Fauchery L."/>
            <person name="Girlanda M."/>
            <person name="Hayes R.D."/>
            <person name="Keri Z."/>
            <person name="LaButti K."/>
            <person name="Lipzen A."/>
            <person name="Lombard V."/>
            <person name="Magnuson J."/>
            <person name="Maillard F."/>
            <person name="Murat C."/>
            <person name="Nolan M."/>
            <person name="Ohm R.A."/>
            <person name="Pangilinan J."/>
            <person name="Pereira M.F."/>
            <person name="Perotto S."/>
            <person name="Peter M."/>
            <person name="Pfister S."/>
            <person name="Riley R."/>
            <person name="Sitrit Y."/>
            <person name="Stielow J.B."/>
            <person name="Szollosi G."/>
            <person name="Zifcakova L."/>
            <person name="Stursova M."/>
            <person name="Spatafora J.W."/>
            <person name="Tedersoo L."/>
            <person name="Vaario L.M."/>
            <person name="Yamada A."/>
            <person name="Yan M."/>
            <person name="Wang P."/>
            <person name="Xu J."/>
            <person name="Bruns T."/>
            <person name="Baldrian P."/>
            <person name="Vilgalys R."/>
            <person name="Dunand C."/>
            <person name="Henrissat B."/>
            <person name="Grigoriev I.V."/>
            <person name="Hibbett D."/>
            <person name="Nagy L.G."/>
            <person name="Martin F.M."/>
        </authorList>
    </citation>
    <scope>NUCLEOTIDE SEQUENCE</scope>
    <source>
        <strain evidence="1">P2</strain>
    </source>
</reference>
<organism evidence="1 2">
    <name type="scientific">Thelephora ganbajun</name>
    <name type="common">Ganba fungus</name>
    <dbReference type="NCBI Taxonomy" id="370292"/>
    <lineage>
        <taxon>Eukaryota</taxon>
        <taxon>Fungi</taxon>
        <taxon>Dikarya</taxon>
        <taxon>Basidiomycota</taxon>
        <taxon>Agaricomycotina</taxon>
        <taxon>Agaricomycetes</taxon>
        <taxon>Thelephorales</taxon>
        <taxon>Thelephoraceae</taxon>
        <taxon>Thelephora</taxon>
    </lineage>
</organism>
<name>A0ACB6ZUM6_THEGA</name>
<evidence type="ECO:0000313" key="2">
    <source>
        <dbReference type="Proteomes" id="UP000886501"/>
    </source>
</evidence>
<proteinExistence type="predicted"/>
<protein>
    <submittedName>
        <fullName evidence="1">Uncharacterized protein</fullName>
    </submittedName>
</protein>
<evidence type="ECO:0000313" key="1">
    <source>
        <dbReference type="EMBL" id="KAF9653249.1"/>
    </source>
</evidence>
<accession>A0ACB6ZUM6</accession>
<reference evidence="1" key="1">
    <citation type="submission" date="2019-10" db="EMBL/GenBank/DDBJ databases">
        <authorList>
            <consortium name="DOE Joint Genome Institute"/>
            <person name="Kuo A."/>
            <person name="Miyauchi S."/>
            <person name="Kiss E."/>
            <person name="Drula E."/>
            <person name="Kohler A."/>
            <person name="Sanchez-Garcia M."/>
            <person name="Andreopoulos B."/>
            <person name="Barry K.W."/>
            <person name="Bonito G."/>
            <person name="Buee M."/>
            <person name="Carver A."/>
            <person name="Chen C."/>
            <person name="Cichocki N."/>
            <person name="Clum A."/>
            <person name="Culley D."/>
            <person name="Crous P.W."/>
            <person name="Fauchery L."/>
            <person name="Girlanda M."/>
            <person name="Hayes R."/>
            <person name="Keri Z."/>
            <person name="Labutti K."/>
            <person name="Lipzen A."/>
            <person name="Lombard V."/>
            <person name="Magnuson J."/>
            <person name="Maillard F."/>
            <person name="Morin E."/>
            <person name="Murat C."/>
            <person name="Nolan M."/>
            <person name="Ohm R."/>
            <person name="Pangilinan J."/>
            <person name="Pereira M."/>
            <person name="Perotto S."/>
            <person name="Peter M."/>
            <person name="Riley R."/>
            <person name="Sitrit Y."/>
            <person name="Stielow B."/>
            <person name="Szollosi G."/>
            <person name="Zifcakova L."/>
            <person name="Stursova M."/>
            <person name="Spatafora J.W."/>
            <person name="Tedersoo L."/>
            <person name="Vaario L.-M."/>
            <person name="Yamada A."/>
            <person name="Yan M."/>
            <person name="Wang P."/>
            <person name="Xu J."/>
            <person name="Bruns T."/>
            <person name="Baldrian P."/>
            <person name="Vilgalys R."/>
            <person name="Henrissat B."/>
            <person name="Grigoriev I.V."/>
            <person name="Hibbett D."/>
            <person name="Nagy L.G."/>
            <person name="Martin F.M."/>
        </authorList>
    </citation>
    <scope>NUCLEOTIDE SEQUENCE</scope>
    <source>
        <strain evidence="1">P2</strain>
    </source>
</reference>
<gene>
    <name evidence="1" type="ORF">BDM02DRAFT_3182788</name>
</gene>
<comment type="caution">
    <text evidence="1">The sequence shown here is derived from an EMBL/GenBank/DDBJ whole genome shotgun (WGS) entry which is preliminary data.</text>
</comment>
<sequence>MPIAVVGVAARLPSNPDDPHDLDYPAFWDFLINKGQGRARIPAERLQGISDMLPTDVGTFLKDVTSFDNVEFGLSSKDALSMSSSTRRSIEISFLALLDSGIDSRRQRVGTFCAGTNIEGSDPDHLDNRGVASGAYNMANRVAFALDLNGPSFFVDTACSSTLTATHLAIRLIEAGDCDAAVVIGCQHNLNIWDWIIYHTHSVLSSGYCKPFDASADGFIKGEGAVSIVIKPLEAALASNDHIYAVMLGTAINANGGDASLMAPSGPLQRSCLEFAFKNAGRDPNDVDYVELHATGTSVGDPLEANAAGEFYARKDDHLIVGSVKGNIGHLESTAFLASLMKVCLIFEKKMIPPNVNLSNPNPKIRWDEHRLKVALDPTPLSSRSGTGRSLVSMASSGIGGANGHIVLESPPSQEYNHSLIKPGSPVLFIVGGLSPRAAHEISASLINILSKDSSPQALSQAVKHARRARQMSWRSHFVFTPSFTELPANPEPVLAPKDSAPVVFVFTGQGPQHIRMGKAFFSTYPVFRESILELDAIYERVAGSSLIKTTGLFSEVDEPSLPSSWPADITIPAITMFQIAMVDLLATIGIRPTAVVGHSAGETPMLYAAGAGPKEMALKIAIARANAMKITEVLNGGMAALGCSEAMALEFINHVLKDAQEGVLEVGCHNSPEAVVITGSSTLIDEVLSLTPPMMEVCKEEYLGGVRGVFEEFPGPHAPTIPCYSTVAGHGKNIEEFTTGYLWENLRRPVYFHQAISSILEDHPNATFIEISPHPALSSYISATGARLEAVVCPSRRLLRIPDVVQAELKTFLSSIGTLSTLGVNSIDLTPLYGCASRDPAYDIHYPFTERHFPMRVDGPRLAEPAHGGSTSLILQMNAKSFPDLAEHVINGEPVVPAATFIDMVLQTGAKILWDININHVLSLTSDTPIDVRVDHDKSRWELKSYRRNLLDKSVDIRVHSSGFSSTNPPKKQQDLDYKALWDTLPAIEIKDFHEKLKPLAEFGPLFRRLKRIHGGPTEGLVEIDGTIDYNENYIPHPVLLDSCLHYCLHPDIIQNIDKGSIFLPSKLKRFLLYGTPAPGGRLFSRYVMKEWTPDTRVYDITIYDEMGSALCSMNEFELRKNTVEPTPHVNCRYEMILQPILAGALSPRLDRTWAREREDKAKRNSFLRTLDRLAYEMLQKSLDEEIQVGEKIDRKRYEEFARRVVARSDPPAPISHDVEAMKKEWPAPFEIMGRLSKVHKGVFSSSTATVQALFADGVLNRFYGDFLFGEICSRAATAFGETITAFAASGKRVLRVLEVGAGTGLLTRSLCGVLIGRSDVIVEYVVSDVSSALANSAVKTVSYDRAFAKALDLSRPPQEQGFDTYSFDIITGLHVLHAVPDIAEVLASLCVLLVPGGSLLVVELDGTCWENVSGALWNDTVFGSFAEWFGSTDGRSHPSLSPGRWGEAIGKAGFEDYQSSAEADDGIEFLFTAKVSQTYPIPQSTSSEPVFLSYTFGQEIALQQQILALDATNPLQLWILAKDGIDGDSITGLASSLANEYATWEAHAAIFPLHFDYDRQKETVLTHRHCLKNETVVRFDASGMPHVPKVFYATSPEVEEASLDHKPSTSLQQGHVSINILSRSSSSLSYHGFVGSVLESRSPNFRPGDIVAGVTKEGPTNRITCSAGCIVPISEGMSINVVADHSLALVIASIILGPERDPDTSMNAPPLKVVLVNDDDLSQDLFTLLSLVPNLAAVYQHDTPLDSQFDVIVSSLEESETHPEYTCWGSNLLLWDQALSNLLNKTPWRVGYFVRMALKLFESTMADLNQSLSCSLRTSSPKFSEHSRSTVLFDPEKSYILIGGCGDLGVHLALWMYQHGARYVVLTSRRGRRFLDTDAMTLTKLEVAYLENRHDFVLKIEACDATSSLATSRLVRGLEKPLGGAILMSLVLSDGLFASQTEAGFKKVMDAKWGALSTFNDVWPIKYLDFFISFSSVASMLGNPGQSNYAAANSIVDGFLHRHPNAFSVVLPGISDLGYFARIRESSPARATFSSWSMTSHQLFNHLGDALLKLKDGSRASLYIPDLNWNNAKLELSGNSLHLLTRVVTKDQTEHIDQLNLHDKLLALLGVSASDFSPRVPFTAYGMDSLSATRLSQELRPYVVISQMQLLGGMTWVQLQARIDETKGTTEVA</sequence>
<dbReference type="EMBL" id="MU117964">
    <property type="protein sequence ID" value="KAF9653249.1"/>
    <property type="molecule type" value="Genomic_DNA"/>
</dbReference>